<name>A0A1B1TC87_9ARCH</name>
<keyword evidence="1" id="KW-1133">Transmembrane helix</keyword>
<organism evidence="2">
    <name type="scientific">uncultured Poseidoniia archaeon</name>
    <dbReference type="NCBI Taxonomy" id="1697135"/>
    <lineage>
        <taxon>Archaea</taxon>
        <taxon>Methanobacteriati</taxon>
        <taxon>Thermoplasmatota</taxon>
        <taxon>Candidatus Poseidoniia</taxon>
        <taxon>environmental samples</taxon>
    </lineage>
</organism>
<evidence type="ECO:0000313" key="2">
    <source>
        <dbReference type="EMBL" id="ANV79883.1"/>
    </source>
</evidence>
<reference evidence="2" key="1">
    <citation type="submission" date="2014-11" db="EMBL/GenBank/DDBJ databases">
        <authorList>
            <person name="Zhu J."/>
            <person name="Qi W."/>
            <person name="Song R."/>
        </authorList>
    </citation>
    <scope>NUCLEOTIDE SEQUENCE</scope>
</reference>
<keyword evidence="1" id="KW-0812">Transmembrane</keyword>
<accession>A0A1B1TC87</accession>
<proteinExistence type="predicted"/>
<feature type="transmembrane region" description="Helical" evidence="1">
    <location>
        <begin position="224"/>
        <end position="248"/>
    </location>
</feature>
<reference evidence="2" key="2">
    <citation type="journal article" date="2015" name="ISME J.">
        <title>A new class of marine Euryarchaeota group II from the Mediterranean deep chlorophyll maximum.</title>
        <authorList>
            <person name="Martin-Cuadrado A.B."/>
            <person name="Garcia-Heredia I."/>
            <person name="Molto A.G."/>
            <person name="Lopez-Ubeda R."/>
            <person name="Kimes N."/>
            <person name="Lopez-Garcia P."/>
            <person name="Moreira D."/>
            <person name="Rodriguez-Valera F."/>
        </authorList>
    </citation>
    <scope>NUCLEOTIDE SEQUENCE</scope>
</reference>
<keyword evidence="1" id="KW-0472">Membrane</keyword>
<evidence type="ECO:0008006" key="3">
    <source>
        <dbReference type="Google" id="ProtNLM"/>
    </source>
</evidence>
<protein>
    <recommendedName>
        <fullName evidence="3">Reelin domain-containing protein</fullName>
    </recommendedName>
</protein>
<dbReference type="AlphaFoldDB" id="A0A1B1TC87"/>
<dbReference type="EMBL" id="KP211856">
    <property type="protein sequence ID" value="ANV79883.1"/>
    <property type="molecule type" value="Genomic_DNA"/>
</dbReference>
<dbReference type="NCBIfam" id="NF041895">
    <property type="entry name" value="choice_anch_V"/>
    <property type="match status" value="1"/>
</dbReference>
<evidence type="ECO:0000256" key="1">
    <source>
        <dbReference type="SAM" id="Phobius"/>
    </source>
</evidence>
<sequence length="272" mass="29749">MQRLDLFSKRLMVLSLILMFIAGTSQALHSGVGGNVNNEGDVTIAGCTCHASEPDNSVTIVLDGVPYHYLGNTEYEMKIQLIGGPDILNGGQTGGFSIRVSSGTLSASEGYENLVQNWEGDESTLTHTSSGSETVDRSWGLIWNSPEVAEEEIVTIWLVGNSVNGDLIPSALDRWNRLSVTVEEGEDNGETRTIFSGNGDINPPAPINEEVDLHHMGAKLRAHWLGLLGFGAVILVIIFCGLFLRYGFSRHYKGRSNLLRLRIKHLRRGDQL</sequence>